<dbReference type="SMART" id="SM00387">
    <property type="entry name" value="HATPase_c"/>
    <property type="match status" value="1"/>
</dbReference>
<accession>A0A162QIP5</accession>
<keyword evidence="5 10" id="KW-0808">Transferase</keyword>
<dbReference type="Pfam" id="PF00512">
    <property type="entry name" value="HisKA"/>
    <property type="match status" value="1"/>
</dbReference>
<evidence type="ECO:0000256" key="4">
    <source>
        <dbReference type="ARBA" id="ARBA00022553"/>
    </source>
</evidence>
<dbReference type="InterPro" id="IPR003661">
    <property type="entry name" value="HisK_dim/P_dom"/>
</dbReference>
<evidence type="ECO:0000259" key="9">
    <source>
        <dbReference type="PROSITE" id="PS50109"/>
    </source>
</evidence>
<dbReference type="InterPro" id="IPR036097">
    <property type="entry name" value="HisK_dim/P_sf"/>
</dbReference>
<gene>
    <name evidence="10" type="primary">phoR_9</name>
    <name evidence="10" type="ORF">CLMAG_60680</name>
</gene>
<dbReference type="InterPro" id="IPR004358">
    <property type="entry name" value="Sig_transdc_His_kin-like_C"/>
</dbReference>
<dbReference type="CDD" id="cd00082">
    <property type="entry name" value="HisKA"/>
    <property type="match status" value="1"/>
</dbReference>
<dbReference type="Gene3D" id="3.30.565.10">
    <property type="entry name" value="Histidine kinase-like ATPase, C-terminal domain"/>
    <property type="match status" value="1"/>
</dbReference>
<dbReference type="SUPFAM" id="SSF47384">
    <property type="entry name" value="Homodimeric domain of signal transducing histidine kinase"/>
    <property type="match status" value="1"/>
</dbReference>
<comment type="catalytic activity">
    <reaction evidence="1">
        <text>ATP + protein L-histidine = ADP + protein N-phospho-L-histidine.</text>
        <dbReference type="EC" id="2.7.13.3"/>
    </reaction>
</comment>
<feature type="transmembrane region" description="Helical" evidence="8">
    <location>
        <begin position="44"/>
        <end position="64"/>
    </location>
</feature>
<sequence length="345" mass="38661">MNKITETSFHRTYFTFGGLFLLITLVVVAFILSTDNIEKEKLVLATSIYAFFTLILAVLFIFALKNKITTVIKSIDGIIDNAISGKNICTSYDETSISALENKMYRFVSISKSNTAAIDEERNKIKSLISDISHQTKTPIANILLYSELLLDRSTINDEEKQLAKGIKVQSEKFKWLIESLVKMSRLEVGIISANKALTSIFQTISSSIGAVFSDAEKKNIQIQVSCSEDIKAYYDSKWTSEAIINILENAIKYTTIGGRVAVTVKQYEIFTEIVISDTGIGIREDEITRIFKRFYRSKNVSQYEGVGIGLYLSREIISSQGGYIKVKSQINKGSVFSVFLPNTK</sequence>
<keyword evidence="6" id="KW-0418">Kinase</keyword>
<dbReference type="GO" id="GO:0000155">
    <property type="term" value="F:phosphorelay sensor kinase activity"/>
    <property type="evidence" value="ECO:0007669"/>
    <property type="project" value="InterPro"/>
</dbReference>
<evidence type="ECO:0000313" key="11">
    <source>
        <dbReference type="Proteomes" id="UP000076603"/>
    </source>
</evidence>
<dbReference type="InterPro" id="IPR005467">
    <property type="entry name" value="His_kinase_dom"/>
</dbReference>
<keyword evidence="8" id="KW-0472">Membrane</keyword>
<dbReference type="InterPro" id="IPR050736">
    <property type="entry name" value="Sensor_HK_Regulatory"/>
</dbReference>
<evidence type="ECO:0000256" key="6">
    <source>
        <dbReference type="ARBA" id="ARBA00022777"/>
    </source>
</evidence>
<reference evidence="10 11" key="1">
    <citation type="submission" date="2016-04" db="EMBL/GenBank/DDBJ databases">
        <title>Genome sequence of Clostridium magnum DSM 2767.</title>
        <authorList>
            <person name="Poehlein A."/>
            <person name="Uhlig R."/>
            <person name="Fischer R."/>
            <person name="Bahl H."/>
            <person name="Daniel R."/>
        </authorList>
    </citation>
    <scope>NUCLEOTIDE SEQUENCE [LARGE SCALE GENOMIC DNA]</scope>
    <source>
        <strain evidence="10 11">DSM 2767</strain>
    </source>
</reference>
<keyword evidence="8" id="KW-1133">Transmembrane helix</keyword>
<dbReference type="PANTHER" id="PTHR43711:SF26">
    <property type="entry name" value="SENSOR HISTIDINE KINASE RCSC"/>
    <property type="match status" value="1"/>
</dbReference>
<dbReference type="PRINTS" id="PR00344">
    <property type="entry name" value="BCTRLSENSOR"/>
</dbReference>
<dbReference type="InterPro" id="IPR036890">
    <property type="entry name" value="HATPase_C_sf"/>
</dbReference>
<dbReference type="OrthoDB" id="9773956at2"/>
<dbReference type="SMART" id="SM00388">
    <property type="entry name" value="HisKA"/>
    <property type="match status" value="1"/>
</dbReference>
<dbReference type="AlphaFoldDB" id="A0A162QIP5"/>
<feature type="transmembrane region" description="Helical" evidence="8">
    <location>
        <begin position="12"/>
        <end position="32"/>
    </location>
</feature>
<protein>
    <recommendedName>
        <fullName evidence="3">histidine kinase</fullName>
        <ecNumber evidence="3">2.7.13.3</ecNumber>
    </recommendedName>
</protein>
<proteinExistence type="predicted"/>
<evidence type="ECO:0000256" key="2">
    <source>
        <dbReference type="ARBA" id="ARBA00004370"/>
    </source>
</evidence>
<evidence type="ECO:0000256" key="7">
    <source>
        <dbReference type="ARBA" id="ARBA00023012"/>
    </source>
</evidence>
<dbReference type="RefSeq" id="WP_066630809.1">
    <property type="nucleotide sequence ID" value="NZ_FQXL01000037.1"/>
</dbReference>
<evidence type="ECO:0000256" key="5">
    <source>
        <dbReference type="ARBA" id="ARBA00022679"/>
    </source>
</evidence>
<keyword evidence="7" id="KW-0902">Two-component regulatory system</keyword>
<keyword evidence="4" id="KW-0597">Phosphoprotein</keyword>
<dbReference type="EC" id="2.7.13.3" evidence="3"/>
<comment type="subcellular location">
    <subcellularLocation>
        <location evidence="2">Membrane</location>
    </subcellularLocation>
</comment>
<evidence type="ECO:0000256" key="1">
    <source>
        <dbReference type="ARBA" id="ARBA00000085"/>
    </source>
</evidence>
<dbReference type="InterPro" id="IPR003594">
    <property type="entry name" value="HATPase_dom"/>
</dbReference>
<evidence type="ECO:0000256" key="3">
    <source>
        <dbReference type="ARBA" id="ARBA00012438"/>
    </source>
</evidence>
<keyword evidence="11" id="KW-1185">Reference proteome</keyword>
<dbReference type="PANTHER" id="PTHR43711">
    <property type="entry name" value="TWO-COMPONENT HISTIDINE KINASE"/>
    <property type="match status" value="1"/>
</dbReference>
<organism evidence="10 11">
    <name type="scientific">Clostridium magnum DSM 2767</name>
    <dbReference type="NCBI Taxonomy" id="1121326"/>
    <lineage>
        <taxon>Bacteria</taxon>
        <taxon>Bacillati</taxon>
        <taxon>Bacillota</taxon>
        <taxon>Clostridia</taxon>
        <taxon>Eubacteriales</taxon>
        <taxon>Clostridiaceae</taxon>
        <taxon>Clostridium</taxon>
    </lineage>
</organism>
<dbReference type="SUPFAM" id="SSF55874">
    <property type="entry name" value="ATPase domain of HSP90 chaperone/DNA topoisomerase II/histidine kinase"/>
    <property type="match status" value="1"/>
</dbReference>
<dbReference type="Pfam" id="PF02518">
    <property type="entry name" value="HATPase_c"/>
    <property type="match status" value="1"/>
</dbReference>
<keyword evidence="8" id="KW-0812">Transmembrane</keyword>
<dbReference type="STRING" id="1121326.CLMAG_60680"/>
<evidence type="ECO:0000256" key="8">
    <source>
        <dbReference type="SAM" id="Phobius"/>
    </source>
</evidence>
<dbReference type="EMBL" id="LWAE01000016">
    <property type="protein sequence ID" value="KZL88575.1"/>
    <property type="molecule type" value="Genomic_DNA"/>
</dbReference>
<dbReference type="GO" id="GO:0016020">
    <property type="term" value="C:membrane"/>
    <property type="evidence" value="ECO:0007669"/>
    <property type="project" value="UniProtKB-SubCell"/>
</dbReference>
<dbReference type="PROSITE" id="PS50109">
    <property type="entry name" value="HIS_KIN"/>
    <property type="match status" value="1"/>
</dbReference>
<dbReference type="Gene3D" id="1.10.287.130">
    <property type="match status" value="1"/>
</dbReference>
<name>A0A162QIP5_9CLOT</name>
<dbReference type="FunFam" id="3.30.565.10:FF:000006">
    <property type="entry name" value="Sensor histidine kinase WalK"/>
    <property type="match status" value="1"/>
</dbReference>
<dbReference type="Proteomes" id="UP000076603">
    <property type="component" value="Unassembled WGS sequence"/>
</dbReference>
<feature type="domain" description="Histidine kinase" evidence="9">
    <location>
        <begin position="131"/>
        <end position="345"/>
    </location>
</feature>
<evidence type="ECO:0000313" key="10">
    <source>
        <dbReference type="EMBL" id="KZL88575.1"/>
    </source>
</evidence>
<dbReference type="PATRIC" id="fig|1121326.3.peg.6131"/>
<comment type="caution">
    <text evidence="10">The sequence shown here is derived from an EMBL/GenBank/DDBJ whole genome shotgun (WGS) entry which is preliminary data.</text>
</comment>